<keyword evidence="6" id="KW-0813">Transport</keyword>
<comment type="similarity">
    <text evidence="6">Belongs to the exbB/tolQ family.</text>
</comment>
<proteinExistence type="inferred from homology"/>
<reference evidence="9 10" key="1">
    <citation type="journal article" date="2020" name="Syst. Appl. Microbiol.">
        <title>Alienimonas chondri sp. nov., a novel planctomycete isolated from the biofilm of the red alga Chondrus crispus.</title>
        <authorList>
            <person name="Vitorino I."/>
            <person name="Albuquerque L."/>
            <person name="Wiegand S."/>
            <person name="Kallscheuer N."/>
            <person name="da Costa M.S."/>
            <person name="Lobo-da-Cunha A."/>
            <person name="Jogler C."/>
            <person name="Lage O.M."/>
        </authorList>
    </citation>
    <scope>NUCLEOTIDE SEQUENCE [LARGE SCALE GENOMIC DNA]</scope>
    <source>
        <strain evidence="9 10">LzC2</strain>
    </source>
</reference>
<keyword evidence="10" id="KW-1185">Reference proteome</keyword>
<evidence type="ECO:0000256" key="4">
    <source>
        <dbReference type="ARBA" id="ARBA00022989"/>
    </source>
</evidence>
<evidence type="ECO:0000313" key="9">
    <source>
        <dbReference type="EMBL" id="NNJ24274.1"/>
    </source>
</evidence>
<comment type="caution">
    <text evidence="9">The sequence shown here is derived from an EMBL/GenBank/DDBJ whole genome shotgun (WGS) entry which is preliminary data.</text>
</comment>
<evidence type="ECO:0000259" key="8">
    <source>
        <dbReference type="Pfam" id="PF01618"/>
    </source>
</evidence>
<dbReference type="Pfam" id="PF01618">
    <property type="entry name" value="MotA_ExbB"/>
    <property type="match status" value="1"/>
</dbReference>
<dbReference type="Proteomes" id="UP000609651">
    <property type="component" value="Unassembled WGS sequence"/>
</dbReference>
<evidence type="ECO:0000256" key="2">
    <source>
        <dbReference type="ARBA" id="ARBA00022475"/>
    </source>
</evidence>
<evidence type="ECO:0000313" key="10">
    <source>
        <dbReference type="Proteomes" id="UP000609651"/>
    </source>
</evidence>
<keyword evidence="3 7" id="KW-0812">Transmembrane</keyword>
<name>A0ABX1V914_9PLAN</name>
<dbReference type="InterPro" id="IPR002898">
    <property type="entry name" value="MotA_ExbB_proton_chnl"/>
</dbReference>
<keyword evidence="5 7" id="KW-0472">Membrane</keyword>
<keyword evidence="4 7" id="KW-1133">Transmembrane helix</keyword>
<gene>
    <name evidence="9" type="ORF">LzC2_03280</name>
</gene>
<accession>A0ABX1V914</accession>
<evidence type="ECO:0000256" key="5">
    <source>
        <dbReference type="ARBA" id="ARBA00023136"/>
    </source>
</evidence>
<feature type="transmembrane region" description="Helical" evidence="7">
    <location>
        <begin position="63"/>
        <end position="88"/>
    </location>
</feature>
<protein>
    <recommendedName>
        <fullName evidence="8">MotA/TolQ/ExbB proton channel domain-containing protein</fullName>
    </recommendedName>
</protein>
<evidence type="ECO:0000256" key="1">
    <source>
        <dbReference type="ARBA" id="ARBA00004651"/>
    </source>
</evidence>
<sequence length="106" mass="10965">MNPKHKKLLIVGVASLLTGLAAPLVGLLATMAGMSATFGQIADSPTAPNPEDLASGVSEPLLTTLIGLAASAVFAPLGLLLIVLAVVFHYQQRDAQTPADRQPRPR</sequence>
<dbReference type="EMBL" id="WTPX01000006">
    <property type="protein sequence ID" value="NNJ24274.1"/>
    <property type="molecule type" value="Genomic_DNA"/>
</dbReference>
<keyword evidence="6" id="KW-0653">Protein transport</keyword>
<evidence type="ECO:0000256" key="3">
    <source>
        <dbReference type="ARBA" id="ARBA00022692"/>
    </source>
</evidence>
<comment type="subcellular location">
    <subcellularLocation>
        <location evidence="1">Cell membrane</location>
        <topology evidence="1">Multi-pass membrane protein</topology>
    </subcellularLocation>
    <subcellularLocation>
        <location evidence="6">Membrane</location>
        <topology evidence="6">Multi-pass membrane protein</topology>
    </subcellularLocation>
</comment>
<dbReference type="RefSeq" id="WP_171183048.1">
    <property type="nucleotide sequence ID" value="NZ_WTPX01000006.1"/>
</dbReference>
<evidence type="ECO:0000256" key="6">
    <source>
        <dbReference type="RuleBase" id="RU004057"/>
    </source>
</evidence>
<keyword evidence="2" id="KW-1003">Cell membrane</keyword>
<organism evidence="9 10">
    <name type="scientific">Alienimonas chondri</name>
    <dbReference type="NCBI Taxonomy" id="2681879"/>
    <lineage>
        <taxon>Bacteria</taxon>
        <taxon>Pseudomonadati</taxon>
        <taxon>Planctomycetota</taxon>
        <taxon>Planctomycetia</taxon>
        <taxon>Planctomycetales</taxon>
        <taxon>Planctomycetaceae</taxon>
        <taxon>Alienimonas</taxon>
    </lineage>
</organism>
<evidence type="ECO:0000256" key="7">
    <source>
        <dbReference type="SAM" id="Phobius"/>
    </source>
</evidence>
<feature type="domain" description="MotA/TolQ/ExbB proton channel" evidence="8">
    <location>
        <begin position="19"/>
        <end position="77"/>
    </location>
</feature>